<feature type="non-terminal residue" evidence="1">
    <location>
        <position position="1"/>
    </location>
</feature>
<reference evidence="1" key="2">
    <citation type="journal article" date="2014" name="ISME J.">
        <title>Microbial stratification in low pH oxic and suboxic macroscopic growths along an acid mine drainage.</title>
        <authorList>
            <person name="Mendez-Garcia C."/>
            <person name="Mesa V."/>
            <person name="Sprenger R.R."/>
            <person name="Richter M."/>
            <person name="Diez M.S."/>
            <person name="Solano J."/>
            <person name="Bargiela R."/>
            <person name="Golyshina O.V."/>
            <person name="Manteca A."/>
            <person name="Ramos J.L."/>
            <person name="Gallego J.R."/>
            <person name="Llorente I."/>
            <person name="Martins Dos Santos V.A."/>
            <person name="Jensen O.N."/>
            <person name="Pelaez A.I."/>
            <person name="Sanchez J."/>
            <person name="Ferrer M."/>
        </authorList>
    </citation>
    <scope>NUCLEOTIDE SEQUENCE</scope>
</reference>
<sequence length="79" mass="8745">AEGWPIATGVIEGACRHLVRDRFDITGARWSLDGAEAMLKLRAVRANGDWEQYWHHHLAAERARLHGSRYVGGVIPAAA</sequence>
<comment type="caution">
    <text evidence="1">The sequence shown here is derived from an EMBL/GenBank/DDBJ whole genome shotgun (WGS) entry which is preliminary data.</text>
</comment>
<gene>
    <name evidence="1" type="ORF">B1B_14523</name>
</gene>
<reference evidence="1" key="1">
    <citation type="submission" date="2013-08" db="EMBL/GenBank/DDBJ databases">
        <authorList>
            <person name="Mendez C."/>
            <person name="Richter M."/>
            <person name="Ferrer M."/>
            <person name="Sanchez J."/>
        </authorList>
    </citation>
    <scope>NUCLEOTIDE SEQUENCE</scope>
</reference>
<organism evidence="1">
    <name type="scientific">mine drainage metagenome</name>
    <dbReference type="NCBI Taxonomy" id="410659"/>
    <lineage>
        <taxon>unclassified sequences</taxon>
        <taxon>metagenomes</taxon>
        <taxon>ecological metagenomes</taxon>
    </lineage>
</organism>
<evidence type="ECO:0008006" key="2">
    <source>
        <dbReference type="Google" id="ProtNLM"/>
    </source>
</evidence>
<protein>
    <recommendedName>
        <fullName evidence="2">ISKra4 family transposase</fullName>
    </recommendedName>
</protein>
<dbReference type="EMBL" id="AUZY01009627">
    <property type="protein sequence ID" value="EQD41487.1"/>
    <property type="molecule type" value="Genomic_DNA"/>
</dbReference>
<accession>T0ZBM5</accession>
<name>T0ZBM5_9ZZZZ</name>
<dbReference type="AlphaFoldDB" id="T0ZBM5"/>
<proteinExistence type="predicted"/>
<evidence type="ECO:0000313" key="1">
    <source>
        <dbReference type="EMBL" id="EQD41487.1"/>
    </source>
</evidence>